<dbReference type="PROSITE" id="PS00159">
    <property type="entry name" value="ALDOLASE_KDPG_KHG_1"/>
    <property type="match status" value="1"/>
</dbReference>
<evidence type="ECO:0000256" key="3">
    <source>
        <dbReference type="ARBA" id="ARBA00006906"/>
    </source>
</evidence>
<evidence type="ECO:0000313" key="10">
    <source>
        <dbReference type="Proteomes" id="UP001500596"/>
    </source>
</evidence>
<evidence type="ECO:0000256" key="4">
    <source>
        <dbReference type="ARBA" id="ARBA00011233"/>
    </source>
</evidence>
<dbReference type="InterPro" id="IPR031337">
    <property type="entry name" value="KDPG/KHG_AS_1"/>
</dbReference>
<dbReference type="PANTHER" id="PTHR30246">
    <property type="entry name" value="2-KETO-3-DEOXY-6-PHOSPHOGLUCONATE ALDOLASE"/>
    <property type="match status" value="1"/>
</dbReference>
<evidence type="ECO:0000313" key="9">
    <source>
        <dbReference type="EMBL" id="GAA1686602.1"/>
    </source>
</evidence>
<dbReference type="InterPro" id="IPR013785">
    <property type="entry name" value="Aldolase_TIM"/>
</dbReference>
<evidence type="ECO:0000256" key="8">
    <source>
        <dbReference type="ARBA" id="ARBA00023277"/>
    </source>
</evidence>
<dbReference type="NCBIfam" id="TIGR01182">
    <property type="entry name" value="eda"/>
    <property type="match status" value="1"/>
</dbReference>
<dbReference type="InterPro" id="IPR031338">
    <property type="entry name" value="KDPG/KHG_AS_2"/>
</dbReference>
<evidence type="ECO:0000256" key="5">
    <source>
        <dbReference type="ARBA" id="ARBA00013063"/>
    </source>
</evidence>
<sequence>MDTINRRELSVIALPGVLDGQLIIPVVTIHDASTAPHVVAALAAGGIGCVEITLRTSSALEAIAAAAATETLHVGAGTVLTAEDVDRVAEAGARFVISPGLDERVVSRATDLGLAVLPGAATATEAQRALTGGLGAVKFFPADQLGGLNAVAALAQPFPTLAFVPSGGVSPLNAARYLRHPAVPAVSGSWLAPSDVLAARDYRKIEKLSREAARLVKEVQG</sequence>
<evidence type="ECO:0000256" key="2">
    <source>
        <dbReference type="ARBA" id="ARBA00004736"/>
    </source>
</evidence>
<reference evidence="9 10" key="1">
    <citation type="journal article" date="2019" name="Int. J. Syst. Evol. Microbiol.">
        <title>The Global Catalogue of Microorganisms (GCM) 10K type strain sequencing project: providing services to taxonomists for standard genome sequencing and annotation.</title>
        <authorList>
            <consortium name="The Broad Institute Genomics Platform"/>
            <consortium name="The Broad Institute Genome Sequencing Center for Infectious Disease"/>
            <person name="Wu L."/>
            <person name="Ma J."/>
        </authorList>
    </citation>
    <scope>NUCLEOTIDE SEQUENCE [LARGE SCALE GENOMIC DNA]</scope>
    <source>
        <strain evidence="9 10">JCM 15575</strain>
    </source>
</reference>
<dbReference type="CDD" id="cd00452">
    <property type="entry name" value="KDPG_aldolase"/>
    <property type="match status" value="1"/>
</dbReference>
<comment type="catalytic activity">
    <reaction evidence="1">
        <text>2-dehydro-3-deoxy-6-phospho-D-gluconate = D-glyceraldehyde 3-phosphate + pyruvate</text>
        <dbReference type="Rhea" id="RHEA:17089"/>
        <dbReference type="ChEBI" id="CHEBI:15361"/>
        <dbReference type="ChEBI" id="CHEBI:57569"/>
        <dbReference type="ChEBI" id="CHEBI:59776"/>
        <dbReference type="EC" id="4.1.2.14"/>
    </reaction>
</comment>
<evidence type="ECO:0000256" key="6">
    <source>
        <dbReference type="ARBA" id="ARBA00023239"/>
    </source>
</evidence>
<keyword evidence="10" id="KW-1185">Reference proteome</keyword>
<name>A0ABN2HEH0_9MICO</name>
<keyword evidence="8" id="KW-0119">Carbohydrate metabolism</keyword>
<keyword evidence="7" id="KW-0704">Schiff base</keyword>
<dbReference type="Gene3D" id="3.20.20.70">
    <property type="entry name" value="Aldolase class I"/>
    <property type="match status" value="1"/>
</dbReference>
<keyword evidence="6" id="KW-0456">Lyase</keyword>
<evidence type="ECO:0000256" key="1">
    <source>
        <dbReference type="ARBA" id="ARBA00000654"/>
    </source>
</evidence>
<dbReference type="PANTHER" id="PTHR30246:SF1">
    <property type="entry name" value="2-DEHYDRO-3-DEOXY-6-PHOSPHOGALACTONATE ALDOLASE-RELATED"/>
    <property type="match status" value="1"/>
</dbReference>
<organism evidence="9 10">
    <name type="scientific">Microbacterium lacus</name>
    <dbReference type="NCBI Taxonomy" id="415217"/>
    <lineage>
        <taxon>Bacteria</taxon>
        <taxon>Bacillati</taxon>
        <taxon>Actinomycetota</taxon>
        <taxon>Actinomycetes</taxon>
        <taxon>Micrococcales</taxon>
        <taxon>Microbacteriaceae</taxon>
        <taxon>Microbacterium</taxon>
    </lineage>
</organism>
<comment type="caution">
    <text evidence="9">The sequence shown here is derived from an EMBL/GenBank/DDBJ whole genome shotgun (WGS) entry which is preliminary data.</text>
</comment>
<dbReference type="Pfam" id="PF01081">
    <property type="entry name" value="Aldolase"/>
    <property type="match status" value="1"/>
</dbReference>
<proteinExistence type="inferred from homology"/>
<dbReference type="RefSeq" id="WP_344056097.1">
    <property type="nucleotide sequence ID" value="NZ_BAAAPK010000004.1"/>
</dbReference>
<protein>
    <recommendedName>
        <fullName evidence="5">2-dehydro-3-deoxy-phosphogluconate aldolase</fullName>
        <ecNumber evidence="5">4.1.2.14</ecNumber>
    </recommendedName>
</protein>
<accession>A0ABN2HEH0</accession>
<dbReference type="Proteomes" id="UP001500596">
    <property type="component" value="Unassembled WGS sequence"/>
</dbReference>
<comment type="subunit">
    <text evidence="4">Homotrimer.</text>
</comment>
<dbReference type="PROSITE" id="PS00160">
    <property type="entry name" value="ALDOLASE_KDPG_KHG_2"/>
    <property type="match status" value="1"/>
</dbReference>
<gene>
    <name evidence="9" type="primary">eda</name>
    <name evidence="9" type="ORF">GCM10009807_32770</name>
</gene>
<dbReference type="EC" id="4.1.2.14" evidence="5"/>
<dbReference type="InterPro" id="IPR000887">
    <property type="entry name" value="Aldlse_KDPG_KHG"/>
</dbReference>
<comment type="similarity">
    <text evidence="3">Belongs to the KHG/KDPG aldolase family.</text>
</comment>
<dbReference type="SUPFAM" id="SSF51569">
    <property type="entry name" value="Aldolase"/>
    <property type="match status" value="1"/>
</dbReference>
<evidence type="ECO:0000256" key="7">
    <source>
        <dbReference type="ARBA" id="ARBA00023270"/>
    </source>
</evidence>
<comment type="pathway">
    <text evidence="2">Carbohydrate acid metabolism; 2-dehydro-3-deoxy-D-gluconate degradation; D-glyceraldehyde 3-phosphate and pyruvate from 2-dehydro-3-deoxy-D-gluconate: step 2/2.</text>
</comment>
<dbReference type="EMBL" id="BAAAPK010000004">
    <property type="protein sequence ID" value="GAA1686602.1"/>
    <property type="molecule type" value="Genomic_DNA"/>
</dbReference>